<evidence type="ECO:0000256" key="1">
    <source>
        <dbReference type="SAM" id="MobiDB-lite"/>
    </source>
</evidence>
<dbReference type="AlphaFoldDB" id="A0A6J4I9Z9"/>
<feature type="compositionally biased region" description="Basic and acidic residues" evidence="1">
    <location>
        <begin position="7"/>
        <end position="16"/>
    </location>
</feature>
<protein>
    <submittedName>
        <fullName evidence="2">Uncharacterized protein</fullName>
    </submittedName>
</protein>
<reference evidence="2" key="1">
    <citation type="submission" date="2020-02" db="EMBL/GenBank/DDBJ databases">
        <authorList>
            <person name="Meier V. D."/>
        </authorList>
    </citation>
    <scope>NUCLEOTIDE SEQUENCE</scope>
    <source>
        <strain evidence="2">AVDCRST_MAG20</strain>
    </source>
</reference>
<accession>A0A6J4I9Z9</accession>
<sequence length="43" mass="4554">MGSLRRHYPEQVRRVDGTLPQAGASRPLSPVAPSSPDGLVRAA</sequence>
<organism evidence="2">
    <name type="scientific">uncultured Acidimicrobiales bacterium</name>
    <dbReference type="NCBI Taxonomy" id="310071"/>
    <lineage>
        <taxon>Bacteria</taxon>
        <taxon>Bacillati</taxon>
        <taxon>Actinomycetota</taxon>
        <taxon>Acidimicrobiia</taxon>
        <taxon>Acidimicrobiales</taxon>
        <taxon>environmental samples</taxon>
    </lineage>
</organism>
<name>A0A6J4I9Z9_9ACTN</name>
<dbReference type="EMBL" id="CADCSY010000090">
    <property type="protein sequence ID" value="CAA9246552.1"/>
    <property type="molecule type" value="Genomic_DNA"/>
</dbReference>
<gene>
    <name evidence="2" type="ORF">AVDCRST_MAG20-2014</name>
</gene>
<evidence type="ECO:0000313" key="2">
    <source>
        <dbReference type="EMBL" id="CAA9246552.1"/>
    </source>
</evidence>
<proteinExistence type="predicted"/>
<feature type="region of interest" description="Disordered" evidence="1">
    <location>
        <begin position="1"/>
        <end position="43"/>
    </location>
</feature>